<sequence>MARINLGGVEVTTRLHAAAEVPPRAISRFSVDMSKAIFFDAASGDRI</sequence>
<proteinExistence type="predicted"/>
<gene>
    <name evidence="1" type="ORF">METZ01_LOCUS447684</name>
</gene>
<dbReference type="EMBL" id="UINC01183872">
    <property type="protein sequence ID" value="SVD94830.1"/>
    <property type="molecule type" value="Genomic_DNA"/>
</dbReference>
<accession>A0A382ZHR6</accession>
<organism evidence="1">
    <name type="scientific">marine metagenome</name>
    <dbReference type="NCBI Taxonomy" id="408172"/>
    <lineage>
        <taxon>unclassified sequences</taxon>
        <taxon>metagenomes</taxon>
        <taxon>ecological metagenomes</taxon>
    </lineage>
</organism>
<reference evidence="1" key="1">
    <citation type="submission" date="2018-05" db="EMBL/GenBank/DDBJ databases">
        <authorList>
            <person name="Lanie J.A."/>
            <person name="Ng W.-L."/>
            <person name="Kazmierczak K.M."/>
            <person name="Andrzejewski T.M."/>
            <person name="Davidsen T.M."/>
            <person name="Wayne K.J."/>
            <person name="Tettelin H."/>
            <person name="Glass J.I."/>
            <person name="Rusch D."/>
            <person name="Podicherti R."/>
            <person name="Tsui H.-C.T."/>
            <person name="Winkler M.E."/>
        </authorList>
    </citation>
    <scope>NUCLEOTIDE SEQUENCE</scope>
</reference>
<evidence type="ECO:0000313" key="1">
    <source>
        <dbReference type="EMBL" id="SVD94830.1"/>
    </source>
</evidence>
<dbReference type="SUPFAM" id="SSF50331">
    <property type="entry name" value="MOP-like"/>
    <property type="match status" value="1"/>
</dbReference>
<name>A0A382ZHR6_9ZZZZ</name>
<protein>
    <submittedName>
        <fullName evidence="1">Uncharacterized protein</fullName>
    </submittedName>
</protein>
<dbReference type="AlphaFoldDB" id="A0A382ZHR6"/>
<dbReference type="InterPro" id="IPR008995">
    <property type="entry name" value="Mo/tungstate-bd_C_term_dom"/>
</dbReference>